<protein>
    <submittedName>
        <fullName evidence="1">Uncharacterized protein</fullName>
    </submittedName>
</protein>
<dbReference type="AlphaFoldDB" id="A0A317Z356"/>
<accession>A0A317Z356</accession>
<gene>
    <name evidence="1" type="ORF">DD924_18420</name>
</gene>
<dbReference type="EMBL" id="QEIV01002229">
    <property type="protein sequence ID" value="PWZ93991.1"/>
    <property type="molecule type" value="Genomic_DNA"/>
</dbReference>
<organism evidence="1 2">
    <name type="scientific">Staphylococcus pseudintermedius</name>
    <dbReference type="NCBI Taxonomy" id="283734"/>
    <lineage>
        <taxon>Bacteria</taxon>
        <taxon>Bacillati</taxon>
        <taxon>Bacillota</taxon>
        <taxon>Bacilli</taxon>
        <taxon>Bacillales</taxon>
        <taxon>Staphylococcaceae</taxon>
        <taxon>Staphylococcus</taxon>
        <taxon>Staphylococcus intermedius group</taxon>
    </lineage>
</organism>
<reference evidence="1 2" key="1">
    <citation type="journal article" date="2018" name="Vet. Microbiol.">
        <title>Clonal diversity and geographic distribution of methicillin-resistant Staphylococcus pseudintermedius from Australian animals: Discovery of novel sequence types.</title>
        <authorList>
            <person name="Worthing K.A."/>
            <person name="Abraham S."/>
            <person name="Coombs G.W."/>
            <person name="Pang S."/>
            <person name="Saputra S."/>
            <person name="Jordan D."/>
            <person name="Trott D.J."/>
            <person name="Norris J.M."/>
        </authorList>
    </citation>
    <scope>NUCLEOTIDE SEQUENCE [LARGE SCALE GENOMIC DNA]</scope>
    <source>
        <strain evidence="1 2">ST71 3</strain>
    </source>
</reference>
<dbReference type="Pfam" id="PF22398">
    <property type="entry name" value="DUF6978"/>
    <property type="match status" value="1"/>
</dbReference>
<evidence type="ECO:0000313" key="2">
    <source>
        <dbReference type="Proteomes" id="UP000246351"/>
    </source>
</evidence>
<dbReference type="InterPro" id="IPR053916">
    <property type="entry name" value="DUF6978"/>
</dbReference>
<sequence length="87" mass="10432">MCLIRINLNNGFHKNSNNEIIRGNRINIYSEEEYLRKNDGSTYMRAYALPYKTFEDNSDFVNQLFALLEYTKKRHNDNINVETNLFF</sequence>
<evidence type="ECO:0000313" key="1">
    <source>
        <dbReference type="EMBL" id="PWZ93991.1"/>
    </source>
</evidence>
<comment type="caution">
    <text evidence="1">The sequence shown here is derived from an EMBL/GenBank/DDBJ whole genome shotgun (WGS) entry which is preliminary data.</text>
</comment>
<dbReference type="Proteomes" id="UP000246351">
    <property type="component" value="Unassembled WGS sequence"/>
</dbReference>
<name>A0A317Z356_STAPS</name>
<proteinExistence type="predicted"/>